<evidence type="ECO:0000256" key="6">
    <source>
        <dbReference type="PIRNR" id="PIRNR000099"/>
    </source>
</evidence>
<dbReference type="CDD" id="cd06572">
    <property type="entry name" value="Histidinol_dh"/>
    <property type="match status" value="1"/>
</dbReference>
<dbReference type="FunFam" id="3.40.50.1980:FF:000001">
    <property type="entry name" value="Histidinol dehydrogenase"/>
    <property type="match status" value="1"/>
</dbReference>
<dbReference type="GO" id="GO:0005737">
    <property type="term" value="C:cytoplasm"/>
    <property type="evidence" value="ECO:0007669"/>
    <property type="project" value="TreeGrafter"/>
</dbReference>
<dbReference type="InterPro" id="IPR001692">
    <property type="entry name" value="Histidinol_DH_CS"/>
</dbReference>
<feature type="active site" description="Proton acceptor" evidence="7">
    <location>
        <position position="316"/>
    </location>
</feature>
<keyword evidence="6" id="KW-0028">Amino-acid biosynthesis</keyword>
<dbReference type="PIRSF" id="PIRSF000099">
    <property type="entry name" value="Histidinol_dh"/>
    <property type="match status" value="1"/>
</dbReference>
<feature type="binding site" evidence="8">
    <location>
        <position position="227"/>
    </location>
    <ligand>
        <name>substrate</name>
    </ligand>
</feature>
<feature type="active site" description="Proton acceptor" evidence="7">
    <location>
        <position position="317"/>
    </location>
</feature>
<evidence type="ECO:0000256" key="9">
    <source>
        <dbReference type="PIRSR" id="PIRSR000099-4"/>
    </source>
</evidence>
<dbReference type="Pfam" id="PF00815">
    <property type="entry name" value="Histidinol_dh"/>
    <property type="match status" value="1"/>
</dbReference>
<evidence type="ECO:0000256" key="2">
    <source>
        <dbReference type="ARBA" id="ARBA00016531"/>
    </source>
</evidence>
<feature type="binding site" evidence="8">
    <location>
        <position position="252"/>
    </location>
    <ligand>
        <name>substrate</name>
    </ligand>
</feature>
<dbReference type="KEGG" id="tah:SU86_004605"/>
<feature type="binding site" evidence="9">
    <location>
        <position position="252"/>
    </location>
    <ligand>
        <name>Zn(2+)</name>
        <dbReference type="ChEBI" id="CHEBI:29105"/>
    </ligand>
</feature>
<protein>
    <recommendedName>
        <fullName evidence="2 6">Histidinol dehydrogenase</fullName>
        <shortName evidence="6">HDH</shortName>
        <ecNumber evidence="6">1.1.1.23</ecNumber>
    </recommendedName>
</protein>
<organism evidence="11 12">
    <name type="scientific">Candidatus Nitrosotenuis cloacae</name>
    <dbReference type="NCBI Taxonomy" id="1603555"/>
    <lineage>
        <taxon>Archaea</taxon>
        <taxon>Nitrososphaerota</taxon>
        <taxon>Candidatus Nitrosotenuis</taxon>
    </lineage>
</organism>
<keyword evidence="6" id="KW-0368">Histidine biosynthesis</keyword>
<keyword evidence="5 6" id="KW-0560">Oxidoreductase</keyword>
<dbReference type="GO" id="GO:0051287">
    <property type="term" value="F:NAD binding"/>
    <property type="evidence" value="ECO:0007669"/>
    <property type="project" value="InterPro"/>
</dbReference>
<dbReference type="Proteomes" id="UP000266745">
    <property type="component" value="Chromosome"/>
</dbReference>
<dbReference type="GO" id="GO:0046872">
    <property type="term" value="F:metal ion binding"/>
    <property type="evidence" value="ECO:0007669"/>
    <property type="project" value="UniProtKB-KW"/>
</dbReference>
<accession>A0A3G1B2F2</accession>
<evidence type="ECO:0000313" key="11">
    <source>
        <dbReference type="EMBL" id="AJZ75766.1"/>
    </source>
</evidence>
<evidence type="ECO:0000256" key="8">
    <source>
        <dbReference type="PIRSR" id="PIRSR000099-3"/>
    </source>
</evidence>
<reference evidence="11 12" key="1">
    <citation type="journal article" date="2016" name="Sci. Rep.">
        <title>A novel ammonia-oxidizing archaeon from wastewater treatment plant: Its enrichment, physiological and genomic characteristics.</title>
        <authorList>
            <person name="Li Y."/>
            <person name="Ding K."/>
            <person name="Wen X."/>
            <person name="Zhang B."/>
            <person name="Shen B."/>
            <person name="Yang Y."/>
        </authorList>
    </citation>
    <scope>NUCLEOTIDE SEQUENCE [LARGE SCALE GENOMIC DNA]</scope>
    <source>
        <strain evidence="11 12">SAT1</strain>
    </source>
</reference>
<comment type="similarity">
    <text evidence="1 6 10">Belongs to the histidinol dehydrogenase family.</text>
</comment>
<dbReference type="STRING" id="1603555.SU86_004605"/>
<dbReference type="Gene3D" id="3.40.50.1980">
    <property type="entry name" value="Nitrogenase molybdenum iron protein domain"/>
    <property type="match status" value="2"/>
</dbReference>
<dbReference type="UniPathway" id="UPA00031">
    <property type="reaction ID" value="UER00014"/>
</dbReference>
<dbReference type="PANTHER" id="PTHR21256">
    <property type="entry name" value="HISTIDINOL DEHYDROGENASE HDH"/>
    <property type="match status" value="1"/>
</dbReference>
<dbReference type="AlphaFoldDB" id="A0A3G1B2F2"/>
<feature type="binding site" evidence="8">
    <location>
        <position position="404"/>
    </location>
    <ligand>
        <name>substrate</name>
    </ligand>
</feature>
<dbReference type="InterPro" id="IPR016161">
    <property type="entry name" value="Ald_DH/histidinol_DH"/>
</dbReference>
<dbReference type="RefSeq" id="WP_048188620.1">
    <property type="nucleotide sequence ID" value="NZ_CP011097.1"/>
</dbReference>
<dbReference type="EMBL" id="CP011097">
    <property type="protein sequence ID" value="AJZ75766.1"/>
    <property type="molecule type" value="Genomic_DNA"/>
</dbReference>
<dbReference type="GO" id="GO:0004399">
    <property type="term" value="F:histidinol dehydrogenase activity"/>
    <property type="evidence" value="ECO:0007669"/>
    <property type="project" value="UniProtKB-UniRule"/>
</dbReference>
<comment type="pathway">
    <text evidence="6">Amino-acid biosynthesis; L-histidine biosynthesis; L-histidine from 5-phospho-alpha-D-ribose 1-diphosphate: step 9/9.</text>
</comment>
<feature type="binding site" evidence="8">
    <location>
        <position position="350"/>
    </location>
    <ligand>
        <name>substrate</name>
    </ligand>
</feature>
<sequence length="417" mass="44792">MKIISIKKAFSITKVEKNNSTKLVQEIINQVNLHGDSALTKFEKKFNGVDIKNLQVTKKEISEAYKFVSKDQINAITMTKDKLVKTETALKKQLKQIKITESGTKITKLFVPLSSAGCYVPGGLARYPSSAIMSIVPAKIAGVEKIVMVTPPNKQGKIDPMVLVAADICGADLIFKVGGAHAIAALAYGTKIVPQVDKIVGPGGSFVTMAKYLVSDVVSIDMLAGPTELVILADDSANPKLVALDLISQAEHSSDTRCCLITTSQNLANKVASEITKIISSISRKEIVQSSLQKNGFIAVGSVSDAILLANKVAPEHIQIITKNPNNIAKQIKTAGLILIGQDTPSSASDYLLGTNHILPTNGFGRARGSLSVLDFLKIQTSVETTKLALKQINKHLKVLTESEDLPNHYDAVRGRL</sequence>
<evidence type="ECO:0000256" key="7">
    <source>
        <dbReference type="PIRSR" id="PIRSR000099-1"/>
    </source>
</evidence>
<dbReference type="PANTHER" id="PTHR21256:SF2">
    <property type="entry name" value="HISTIDINE BIOSYNTHESIS TRIFUNCTIONAL PROTEIN"/>
    <property type="match status" value="1"/>
</dbReference>
<keyword evidence="12" id="KW-1185">Reference proteome</keyword>
<comment type="function">
    <text evidence="6">Catalyzes the sequential NAD-dependent oxidations of L-histidinol to L-histidinaldehyde and then to L-histidine.</text>
</comment>
<keyword evidence="6" id="KW-0520">NAD</keyword>
<dbReference type="PRINTS" id="PR00083">
    <property type="entry name" value="HOLDHDRGNASE"/>
</dbReference>
<dbReference type="InterPro" id="IPR022695">
    <property type="entry name" value="Histidinol_DH_monofunct"/>
</dbReference>
<feature type="binding site" evidence="8">
    <location>
        <position position="409"/>
    </location>
    <ligand>
        <name>substrate</name>
    </ligand>
</feature>
<evidence type="ECO:0000313" key="12">
    <source>
        <dbReference type="Proteomes" id="UP000266745"/>
    </source>
</evidence>
<evidence type="ECO:0000256" key="1">
    <source>
        <dbReference type="ARBA" id="ARBA00010178"/>
    </source>
</evidence>
<feature type="binding site" evidence="8">
    <location>
        <position position="317"/>
    </location>
    <ligand>
        <name>substrate</name>
    </ligand>
</feature>
<feature type="binding site" evidence="8">
    <location>
        <position position="249"/>
    </location>
    <ligand>
        <name>substrate</name>
    </ligand>
</feature>
<dbReference type="InterPro" id="IPR012131">
    <property type="entry name" value="Hstdl_DH"/>
</dbReference>
<feature type="binding site" evidence="9">
    <location>
        <position position="249"/>
    </location>
    <ligand>
        <name>Zn(2+)</name>
        <dbReference type="ChEBI" id="CHEBI:29105"/>
    </ligand>
</feature>
<name>A0A3G1B2F2_9ARCH</name>
<evidence type="ECO:0000256" key="3">
    <source>
        <dbReference type="ARBA" id="ARBA00022723"/>
    </source>
</evidence>
<proteinExistence type="inferred from homology"/>
<dbReference type="OrthoDB" id="36308at2157"/>
<keyword evidence="4 9" id="KW-0862">Zinc</keyword>
<evidence type="ECO:0000256" key="4">
    <source>
        <dbReference type="ARBA" id="ARBA00022833"/>
    </source>
</evidence>
<dbReference type="SUPFAM" id="SSF53720">
    <property type="entry name" value="ALDH-like"/>
    <property type="match status" value="1"/>
</dbReference>
<feature type="binding site" evidence="9">
    <location>
        <position position="409"/>
    </location>
    <ligand>
        <name>Zn(2+)</name>
        <dbReference type="ChEBI" id="CHEBI:29105"/>
    </ligand>
</feature>
<keyword evidence="3 9" id="KW-0479">Metal-binding</keyword>
<dbReference type="NCBIfam" id="TIGR00069">
    <property type="entry name" value="hisD"/>
    <property type="match status" value="1"/>
</dbReference>
<evidence type="ECO:0000256" key="5">
    <source>
        <dbReference type="ARBA" id="ARBA00023002"/>
    </source>
</evidence>
<dbReference type="Gene3D" id="1.20.5.1300">
    <property type="match status" value="1"/>
</dbReference>
<dbReference type="PROSITE" id="PS00611">
    <property type="entry name" value="HISOL_DEHYDROGENASE"/>
    <property type="match status" value="1"/>
</dbReference>
<comment type="cofactor">
    <cofactor evidence="9">
        <name>Zn(2+)</name>
        <dbReference type="ChEBI" id="CHEBI:29105"/>
    </cofactor>
    <text evidence="9">Binds 1 zinc ion per subunit.</text>
</comment>
<evidence type="ECO:0000256" key="10">
    <source>
        <dbReference type="RuleBase" id="RU004175"/>
    </source>
</evidence>
<dbReference type="GeneID" id="24875677"/>
<comment type="catalytic activity">
    <reaction evidence="6">
        <text>L-histidinol + 2 NAD(+) + H2O = L-histidine + 2 NADH + 3 H(+)</text>
        <dbReference type="Rhea" id="RHEA:20641"/>
        <dbReference type="ChEBI" id="CHEBI:15377"/>
        <dbReference type="ChEBI" id="CHEBI:15378"/>
        <dbReference type="ChEBI" id="CHEBI:57540"/>
        <dbReference type="ChEBI" id="CHEBI:57595"/>
        <dbReference type="ChEBI" id="CHEBI:57699"/>
        <dbReference type="ChEBI" id="CHEBI:57945"/>
        <dbReference type="EC" id="1.1.1.23"/>
    </reaction>
</comment>
<dbReference type="EC" id="1.1.1.23" evidence="6"/>
<feature type="binding site" evidence="9">
    <location>
        <position position="350"/>
    </location>
    <ligand>
        <name>Zn(2+)</name>
        <dbReference type="ChEBI" id="CHEBI:29105"/>
    </ligand>
</feature>
<dbReference type="GO" id="GO:0000105">
    <property type="term" value="P:L-histidine biosynthetic process"/>
    <property type="evidence" value="ECO:0007669"/>
    <property type="project" value="UniProtKB-UniRule"/>
</dbReference>
<gene>
    <name evidence="11" type="ORF">SU86_004605</name>
</gene>